<dbReference type="PANTHER" id="PTHR43471:SF1">
    <property type="entry name" value="ABC TRANSPORTER PERMEASE PROTEIN NOSY-RELATED"/>
    <property type="match status" value="1"/>
</dbReference>
<dbReference type="EMBL" id="BAAAFA010000006">
    <property type="protein sequence ID" value="GAA0817579.1"/>
    <property type="molecule type" value="Genomic_DNA"/>
</dbReference>
<dbReference type="Pfam" id="PF12698">
    <property type="entry name" value="ABC2_membrane_3"/>
    <property type="match status" value="1"/>
</dbReference>
<feature type="transmembrane region" description="Helical" evidence="5">
    <location>
        <begin position="132"/>
        <end position="152"/>
    </location>
</feature>
<feature type="transmembrane region" description="Helical" evidence="5">
    <location>
        <begin position="449"/>
        <end position="467"/>
    </location>
</feature>
<evidence type="ECO:0000256" key="2">
    <source>
        <dbReference type="ARBA" id="ARBA00022692"/>
    </source>
</evidence>
<feature type="domain" description="ABC-2 type transporter transmembrane" evidence="6">
    <location>
        <begin position="129"/>
        <end position="260"/>
    </location>
</feature>
<name>A0ABN1L747_9GAMM</name>
<gene>
    <name evidence="7" type="ORF">GCM10009111_19010</name>
</gene>
<evidence type="ECO:0000313" key="8">
    <source>
        <dbReference type="Proteomes" id="UP001500021"/>
    </source>
</evidence>
<reference evidence="7 8" key="1">
    <citation type="journal article" date="2019" name="Int. J. Syst. Evol. Microbiol.">
        <title>The Global Catalogue of Microorganisms (GCM) 10K type strain sequencing project: providing services to taxonomists for standard genome sequencing and annotation.</title>
        <authorList>
            <consortium name="The Broad Institute Genomics Platform"/>
            <consortium name="The Broad Institute Genome Sequencing Center for Infectious Disease"/>
            <person name="Wu L."/>
            <person name="Ma J."/>
        </authorList>
    </citation>
    <scope>NUCLEOTIDE SEQUENCE [LARGE SCALE GENOMIC DNA]</scope>
    <source>
        <strain evidence="7 8">JCM 15608</strain>
    </source>
</reference>
<evidence type="ECO:0000256" key="4">
    <source>
        <dbReference type="ARBA" id="ARBA00023136"/>
    </source>
</evidence>
<feature type="transmembrane region" description="Helical" evidence="5">
    <location>
        <begin position="23"/>
        <end position="42"/>
    </location>
</feature>
<feature type="transmembrane region" description="Helical" evidence="5">
    <location>
        <begin position="173"/>
        <end position="200"/>
    </location>
</feature>
<evidence type="ECO:0000256" key="5">
    <source>
        <dbReference type="SAM" id="Phobius"/>
    </source>
</evidence>
<dbReference type="Proteomes" id="UP001500021">
    <property type="component" value="Unassembled WGS sequence"/>
</dbReference>
<evidence type="ECO:0000256" key="1">
    <source>
        <dbReference type="ARBA" id="ARBA00004141"/>
    </source>
</evidence>
<evidence type="ECO:0000259" key="6">
    <source>
        <dbReference type="Pfam" id="PF12698"/>
    </source>
</evidence>
<evidence type="ECO:0000313" key="7">
    <source>
        <dbReference type="EMBL" id="GAA0817579.1"/>
    </source>
</evidence>
<keyword evidence="3 5" id="KW-1133">Transmembrane helix</keyword>
<comment type="subcellular location">
    <subcellularLocation>
        <location evidence="1">Membrane</location>
        <topology evidence="1">Multi-pass membrane protein</topology>
    </subcellularLocation>
</comment>
<organism evidence="7 8">
    <name type="scientific">Colwellia asteriadis</name>
    <dbReference type="NCBI Taxonomy" id="517723"/>
    <lineage>
        <taxon>Bacteria</taxon>
        <taxon>Pseudomonadati</taxon>
        <taxon>Pseudomonadota</taxon>
        <taxon>Gammaproteobacteria</taxon>
        <taxon>Alteromonadales</taxon>
        <taxon>Colwelliaceae</taxon>
        <taxon>Colwellia</taxon>
    </lineage>
</organism>
<dbReference type="Pfam" id="PF12040">
    <property type="entry name" value="DUF3526"/>
    <property type="match status" value="1"/>
</dbReference>
<comment type="caution">
    <text evidence="7">The sequence shown here is derived from an EMBL/GenBank/DDBJ whole genome shotgun (WGS) entry which is preliminary data.</text>
</comment>
<feature type="transmembrane region" description="Helical" evidence="5">
    <location>
        <begin position="212"/>
        <end position="236"/>
    </location>
</feature>
<proteinExistence type="predicted"/>
<dbReference type="PANTHER" id="PTHR43471">
    <property type="entry name" value="ABC TRANSPORTER PERMEASE"/>
    <property type="match status" value="1"/>
</dbReference>
<keyword evidence="8" id="KW-1185">Reference proteome</keyword>
<keyword evidence="2 5" id="KW-0812">Transmembrane</keyword>
<accession>A0ABN1L747</accession>
<dbReference type="InterPro" id="IPR013525">
    <property type="entry name" value="ABC2_TM"/>
</dbReference>
<feature type="transmembrane region" description="Helical" evidence="5">
    <location>
        <begin position="248"/>
        <end position="267"/>
    </location>
</feature>
<dbReference type="RefSeq" id="WP_343817245.1">
    <property type="nucleotide sequence ID" value="NZ_BAAAFA010000006.1"/>
</dbReference>
<sequence>MFNNTSFSVCKHELKLKLKNQSIWLLFALMQILLAISLWTSWQQYQHSQNIQSTSQALVEEQWNAQPDRHPHRVAHFGHFAFRPPSVLSYFDVGVNNWVGHSVFLEAHKQNSANFANDSHGSTLLRFSELSIANILLLIWPLLLIVMAFASISGERQSGTLKQLMSMGVKFRVLLVGKGLAYWLLSLSFLLPIFLITIIVALNTDLAFTSEIMTRLGLLFISYALYCFFWVVVILLCSSLTQSPKVSLSVLITLWFTLTVLTPRALAEIAQHLYPQKNSNDMALAVKLDVRKVGDSHKPDDPHFNAFKAKILAEYGVTTVAELPVNYRGLVMQEGERITAEIYQRHNEKQLQQFAAQQRFISHFYWLNPYLAVRDLSMALSASDQRHFSDFEQQAEQHRYNRIQKLNDLHINEIELHNDRGQRVSANFWQQFPEFHYQQPPLAWSLQHMLLAAIAPLLSLVILLLLLTRKKLQRRAIVHA</sequence>
<protein>
    <submittedName>
        <fullName evidence="7">DUF3526 domain-containing protein</fullName>
    </submittedName>
</protein>
<keyword evidence="4 5" id="KW-0472">Membrane</keyword>
<evidence type="ECO:0000256" key="3">
    <source>
        <dbReference type="ARBA" id="ARBA00022989"/>
    </source>
</evidence>
<dbReference type="InterPro" id="IPR021913">
    <property type="entry name" value="DUF3526"/>
</dbReference>